<dbReference type="Gene3D" id="3.90.550.10">
    <property type="entry name" value="Spore Coat Polysaccharide Biosynthesis Protein SpsA, Chain A"/>
    <property type="match status" value="1"/>
</dbReference>
<evidence type="ECO:0000313" key="11">
    <source>
        <dbReference type="EMBL" id="JAS16899.1"/>
    </source>
</evidence>
<dbReference type="AlphaFoldDB" id="A0A1B6CTN4"/>
<evidence type="ECO:0000256" key="4">
    <source>
        <dbReference type="ARBA" id="ARBA00022692"/>
    </source>
</evidence>
<evidence type="ECO:0000256" key="2">
    <source>
        <dbReference type="ARBA" id="ARBA00009239"/>
    </source>
</evidence>
<dbReference type="Pfam" id="PF05679">
    <property type="entry name" value="CHGN"/>
    <property type="match status" value="1"/>
</dbReference>
<dbReference type="GO" id="GO:0047238">
    <property type="term" value="F:glucuronosyl-N-acetylgalactosaminyl-proteoglycan 4-beta-N-acetylgalactosaminyltransferase activity"/>
    <property type="evidence" value="ECO:0007669"/>
    <property type="project" value="TreeGrafter"/>
</dbReference>
<keyword evidence="7 9" id="KW-0333">Golgi apparatus</keyword>
<gene>
    <name evidence="11" type="ORF">g.9019</name>
</gene>
<accession>A0A1B6CTN4</accession>
<dbReference type="InterPro" id="IPR051227">
    <property type="entry name" value="CS_glycosyltransferase"/>
</dbReference>
<evidence type="ECO:0000256" key="7">
    <source>
        <dbReference type="ARBA" id="ARBA00023034"/>
    </source>
</evidence>
<dbReference type="PANTHER" id="PTHR12369:SF11">
    <property type="entry name" value="HEXOSYLTRANSFERASE"/>
    <property type="match status" value="1"/>
</dbReference>
<dbReference type="Gene3D" id="3.90.550.50">
    <property type="match status" value="1"/>
</dbReference>
<evidence type="ECO:0000256" key="8">
    <source>
        <dbReference type="ARBA" id="ARBA00023136"/>
    </source>
</evidence>
<keyword evidence="5 9" id="KW-0735">Signal-anchor</keyword>
<feature type="transmembrane region" description="Helical" evidence="9">
    <location>
        <begin position="31"/>
        <end position="50"/>
    </location>
</feature>
<dbReference type="PANTHER" id="PTHR12369">
    <property type="entry name" value="CHONDROITIN SYNTHASE"/>
    <property type="match status" value="1"/>
</dbReference>
<reference evidence="11" key="1">
    <citation type="submission" date="2015-12" db="EMBL/GenBank/DDBJ databases">
        <title>De novo transcriptome assembly of four potential Pierce s Disease insect vectors from Arizona vineyards.</title>
        <authorList>
            <person name="Tassone E.E."/>
        </authorList>
    </citation>
    <scope>NUCLEOTIDE SEQUENCE</scope>
</reference>
<sequence length="842" mass="96917">MLSGAMQYYRKQPPLLPPPKTSLSALRRNKYRVLSIGLLVGLVSGFLYRWKVGHDIHCLNVGFLEGPLMLAQESQEEWLNKDPLDILGIPDEEIGNLGNSSFLVFTGVMTADVFLNTRAVGVYETWGKHLRGRIAFFSGENSTQPEKYPYMPVVRLRGVDDVYPPQLKAYEMLRYMWEKYGRYFEWFLRADDDVYMRVEKLEEFLQKLDSSIPYYIGQPGRGNPDKKDLLGLGEFDNFCMGGPGVIFSRAMLALIYPHIDRCIKDLNTTEEDVELGLCVRRYLNYQCTWAYEISRTFVHQLNVTDYVGNYTLKRKNMYELTSLHPLKNTPQQYVLDNFYEGELIQKLSLENLKLHRDLYEMSELMSVPLEVDEAIGDTSVLGKPLGLRKFVPRNEDEVLKWDYFTEKAVSSDLYTNPMQKMMSAFKEGLEDVKIGSDVIFDAMHKAGFSVLEGFYNYMRLDPLHGLDIVLNLKIEYPDMKGKGISNYYYQRSFTGLEIRETLNGIDIDEIEDDENSSWFIASKKQQLGDIGEKFVHFILPLAGRLMTFERFIGIFEELCLKKNENVTLTTVLYKTDDFDAYNQTLTILMELQDKYPYTNISAVTRTDSFARGIAIEAGAELIEDDEQGLLLFIDVDMVFDEDTLYRVRSNTLRGSLVYFPIVYNEFDPAVVYNATTSPDHFVVNQDSGYWIQFGFGIASAYKSDLRMVGGFDTTIHGWGGEDVDVFNKFIAYGENITVFRAVDPGLVHVFHPRFCDETLPKDQFKMCQGTKADSSIGLRQLAEIFYLDRNMFSSFARKVNKLDKPEPEIESEEESKKETVSEKKTNDGIEKNNEEKTDDKKE</sequence>
<evidence type="ECO:0000256" key="5">
    <source>
        <dbReference type="ARBA" id="ARBA00022968"/>
    </source>
</evidence>
<keyword evidence="8 9" id="KW-0472">Membrane</keyword>
<evidence type="ECO:0000256" key="1">
    <source>
        <dbReference type="ARBA" id="ARBA00004447"/>
    </source>
</evidence>
<evidence type="ECO:0000256" key="3">
    <source>
        <dbReference type="ARBA" id="ARBA00022679"/>
    </source>
</evidence>
<protein>
    <recommendedName>
        <fullName evidence="9">Hexosyltransferase</fullName>
        <ecNumber evidence="9">2.4.1.-</ecNumber>
    </recommendedName>
</protein>
<comment type="subcellular location">
    <subcellularLocation>
        <location evidence="1 9">Golgi apparatus</location>
        <location evidence="1 9">Golgi stack membrane</location>
        <topology evidence="1 9">Single-pass type II membrane protein</topology>
    </subcellularLocation>
</comment>
<keyword evidence="4 9" id="KW-0812">Transmembrane</keyword>
<name>A0A1B6CTN4_9HEMI</name>
<dbReference type="GO" id="GO:0032580">
    <property type="term" value="C:Golgi cisterna membrane"/>
    <property type="evidence" value="ECO:0007669"/>
    <property type="project" value="UniProtKB-SubCell"/>
</dbReference>
<dbReference type="EMBL" id="GEDC01020399">
    <property type="protein sequence ID" value="JAS16899.1"/>
    <property type="molecule type" value="Transcribed_RNA"/>
</dbReference>
<keyword evidence="3 9" id="KW-0808">Transferase</keyword>
<feature type="compositionally biased region" description="Basic and acidic residues" evidence="10">
    <location>
        <begin position="814"/>
        <end position="842"/>
    </location>
</feature>
<dbReference type="SUPFAM" id="SSF53448">
    <property type="entry name" value="Nucleotide-diphospho-sugar transferases"/>
    <property type="match status" value="1"/>
</dbReference>
<feature type="region of interest" description="Disordered" evidence="10">
    <location>
        <begin position="802"/>
        <end position="842"/>
    </location>
</feature>
<evidence type="ECO:0000256" key="6">
    <source>
        <dbReference type="ARBA" id="ARBA00022989"/>
    </source>
</evidence>
<evidence type="ECO:0000256" key="10">
    <source>
        <dbReference type="SAM" id="MobiDB-lite"/>
    </source>
</evidence>
<keyword evidence="6 9" id="KW-1133">Transmembrane helix</keyword>
<evidence type="ECO:0000256" key="9">
    <source>
        <dbReference type="RuleBase" id="RU364016"/>
    </source>
</evidence>
<dbReference type="EC" id="2.4.1.-" evidence="9"/>
<proteinExistence type="inferred from homology"/>
<dbReference type="InterPro" id="IPR008428">
    <property type="entry name" value="Chond_GalNAc"/>
</dbReference>
<organism evidence="11">
    <name type="scientific">Clastoptera arizonana</name>
    <name type="common">Arizona spittle bug</name>
    <dbReference type="NCBI Taxonomy" id="38151"/>
    <lineage>
        <taxon>Eukaryota</taxon>
        <taxon>Metazoa</taxon>
        <taxon>Ecdysozoa</taxon>
        <taxon>Arthropoda</taxon>
        <taxon>Hexapoda</taxon>
        <taxon>Insecta</taxon>
        <taxon>Pterygota</taxon>
        <taxon>Neoptera</taxon>
        <taxon>Paraneoptera</taxon>
        <taxon>Hemiptera</taxon>
        <taxon>Auchenorrhyncha</taxon>
        <taxon>Cercopoidea</taxon>
        <taxon>Clastopteridae</taxon>
        <taxon>Clastoptera</taxon>
    </lineage>
</organism>
<comment type="similarity">
    <text evidence="2 9">Belongs to the chondroitin N-acetylgalactosaminyltransferase family.</text>
</comment>
<dbReference type="InterPro" id="IPR029044">
    <property type="entry name" value="Nucleotide-diphossugar_trans"/>
</dbReference>